<dbReference type="RefSeq" id="WP_038562602.1">
    <property type="nucleotide sequence ID" value="NZ_FOHT01000011.1"/>
</dbReference>
<reference evidence="2 3" key="1">
    <citation type="submission" date="2014-03" db="EMBL/GenBank/DDBJ databases">
        <title>Complete genome sequence of a deeply braunched marine Bacteroidia bacterium Draconibacterium orientale type strain FH5T.</title>
        <authorList>
            <person name="Li X."/>
            <person name="Wang X."/>
            <person name="Xie Z."/>
            <person name="Du Z."/>
            <person name="Chen G."/>
        </authorList>
    </citation>
    <scope>NUCLEOTIDE SEQUENCE [LARGE SCALE GENOMIC DNA]</scope>
    <source>
        <strain evidence="2 3">FH5</strain>
    </source>
</reference>
<sequence length="129" mass="14776">MAKYFTTKFHKAGTKFHKEEESDSGQAAIFQFVSFSIFINLFLPQSITKQAQSFTKRKEVVFGDLQFISFSITINLISISINLFYDRVSQRGRKQFSEIYNFTIYHFSISINLISISINLFANGLAACS</sequence>
<dbReference type="Proteomes" id="UP000023772">
    <property type="component" value="Chromosome"/>
</dbReference>
<protein>
    <submittedName>
        <fullName evidence="2">Uncharacterized protein</fullName>
    </submittedName>
</protein>
<proteinExistence type="predicted"/>
<keyword evidence="1" id="KW-0472">Membrane</keyword>
<evidence type="ECO:0000256" key="1">
    <source>
        <dbReference type="SAM" id="Phobius"/>
    </source>
</evidence>
<gene>
    <name evidence="2" type="ORF">FH5T_20385</name>
</gene>
<feature type="transmembrane region" description="Helical" evidence="1">
    <location>
        <begin position="25"/>
        <end position="44"/>
    </location>
</feature>
<keyword evidence="1" id="KW-0812">Transmembrane</keyword>
<evidence type="ECO:0000313" key="3">
    <source>
        <dbReference type="Proteomes" id="UP000023772"/>
    </source>
</evidence>
<organism evidence="2 3">
    <name type="scientific">Draconibacterium orientale</name>
    <dbReference type="NCBI Taxonomy" id="1168034"/>
    <lineage>
        <taxon>Bacteria</taxon>
        <taxon>Pseudomonadati</taxon>
        <taxon>Bacteroidota</taxon>
        <taxon>Bacteroidia</taxon>
        <taxon>Marinilabiliales</taxon>
        <taxon>Prolixibacteraceae</taxon>
        <taxon>Draconibacterium</taxon>
    </lineage>
</organism>
<feature type="transmembrane region" description="Helical" evidence="1">
    <location>
        <begin position="105"/>
        <end position="126"/>
    </location>
</feature>
<accession>A0ABM5QFG1</accession>
<feature type="transmembrane region" description="Helical" evidence="1">
    <location>
        <begin position="65"/>
        <end position="85"/>
    </location>
</feature>
<keyword evidence="3" id="KW-1185">Reference proteome</keyword>
<keyword evidence="1" id="KW-1133">Transmembrane helix</keyword>
<evidence type="ECO:0000313" key="2">
    <source>
        <dbReference type="EMBL" id="AHW62367.1"/>
    </source>
</evidence>
<dbReference type="EMBL" id="CP007451">
    <property type="protein sequence ID" value="AHW62367.1"/>
    <property type="molecule type" value="Genomic_DNA"/>
</dbReference>
<name>A0ABM5QFG1_9BACT</name>